<feature type="domain" description="DUF7745" evidence="2">
    <location>
        <begin position="38"/>
        <end position="361"/>
    </location>
</feature>
<proteinExistence type="predicted"/>
<dbReference type="EnsemblPlants" id="KEH33741">
    <property type="protein sequence ID" value="KEH33741"/>
    <property type="gene ID" value="MTR_3g451910"/>
</dbReference>
<gene>
    <name evidence="3" type="ordered locus">MTR_3g451910</name>
</gene>
<name>A0A072UWC7_MEDTR</name>
<evidence type="ECO:0000313" key="3">
    <source>
        <dbReference type="EMBL" id="KEH33741.1"/>
    </source>
</evidence>
<evidence type="ECO:0000313" key="4">
    <source>
        <dbReference type="EnsemblPlants" id="KEH33741"/>
    </source>
</evidence>
<dbReference type="PANTHER" id="PTHR48154">
    <property type="entry name" value="PROTEIN, PUTATIVE-RELATED"/>
    <property type="match status" value="1"/>
</dbReference>
<evidence type="ECO:0000313" key="5">
    <source>
        <dbReference type="Proteomes" id="UP000002051"/>
    </source>
</evidence>
<sequence length="432" mass="50622">MALLPLTPTLWNLTLPYMQSVVRKTHRYKFKKPDLESLRKLGKRLKNLGHFRNRYGRLLDILKTDVDEGLINTFIQFYDPVYHCFTFQDYQILPTLEEYSYWVGLPILDEVPFPGLERTPKIPVIAKTFHLELSDMKKGLDTKDGIQGLTFNYLYQKATTFAEKSDASAFETIFALLIYGIVLFPNVDNFVDINAIQIFLTQNPVPTLLADTYYSIHERIDKKRGVILCCTSLLHTWITSHLPCPKIGEECRPWSEKIMNLTPNDIDWYNPAYDTGVIIDHCGDFNNVPLLGRQGGISLNPIMARRQFRYPMKMKPLYIFLSSEFFSYEKDAKNLKDQFVKAWSSIVKLDRNQLRTRESAMWEGKYRKKEQEYDTLKNLLDQQIQANRQEKEENIRLRAALQKKEDFLDRVCPGRKKRRMDLCDGPHSDFED</sequence>
<dbReference type="HOGENOM" id="CLU_034345_0_0_1"/>
<dbReference type="Proteomes" id="UP000002051">
    <property type="component" value="Chromosome 3"/>
</dbReference>
<organism evidence="3 5">
    <name type="scientific">Medicago truncatula</name>
    <name type="common">Barrel medic</name>
    <name type="synonym">Medicago tribuloides</name>
    <dbReference type="NCBI Taxonomy" id="3880"/>
    <lineage>
        <taxon>Eukaryota</taxon>
        <taxon>Viridiplantae</taxon>
        <taxon>Streptophyta</taxon>
        <taxon>Embryophyta</taxon>
        <taxon>Tracheophyta</taxon>
        <taxon>Spermatophyta</taxon>
        <taxon>Magnoliopsida</taxon>
        <taxon>eudicotyledons</taxon>
        <taxon>Gunneridae</taxon>
        <taxon>Pentapetalae</taxon>
        <taxon>rosids</taxon>
        <taxon>fabids</taxon>
        <taxon>Fabales</taxon>
        <taxon>Fabaceae</taxon>
        <taxon>Papilionoideae</taxon>
        <taxon>50 kb inversion clade</taxon>
        <taxon>NPAAA clade</taxon>
        <taxon>Hologalegina</taxon>
        <taxon>IRL clade</taxon>
        <taxon>Trifolieae</taxon>
        <taxon>Medicago</taxon>
    </lineage>
</organism>
<dbReference type="InterPro" id="IPR056647">
    <property type="entry name" value="DUF7745"/>
</dbReference>
<protein>
    <recommendedName>
        <fullName evidence="2">DUF7745 domain-containing protein</fullName>
    </recommendedName>
</protein>
<feature type="coiled-coil region" evidence="1">
    <location>
        <begin position="366"/>
        <end position="400"/>
    </location>
</feature>
<evidence type="ECO:0000256" key="1">
    <source>
        <dbReference type="SAM" id="Coils"/>
    </source>
</evidence>
<reference evidence="3 5" key="2">
    <citation type="journal article" date="2014" name="BMC Genomics">
        <title>An improved genome release (version Mt4.0) for the model legume Medicago truncatula.</title>
        <authorList>
            <person name="Tang H."/>
            <person name="Krishnakumar V."/>
            <person name="Bidwell S."/>
            <person name="Rosen B."/>
            <person name="Chan A."/>
            <person name="Zhou S."/>
            <person name="Gentzbittel L."/>
            <person name="Childs K.L."/>
            <person name="Yandell M."/>
            <person name="Gundlach H."/>
            <person name="Mayer K.F."/>
            <person name="Schwartz D.C."/>
            <person name="Town C.D."/>
        </authorList>
    </citation>
    <scope>GENOME REANNOTATION</scope>
    <source>
        <strain evidence="3">A17</strain>
        <strain evidence="4 5">cv. Jemalong A17</strain>
    </source>
</reference>
<dbReference type="PANTHER" id="PTHR48154:SF1">
    <property type="entry name" value="PROTEIN, PUTATIVE-RELATED"/>
    <property type="match status" value="1"/>
</dbReference>
<reference evidence="3 5" key="1">
    <citation type="journal article" date="2011" name="Nature">
        <title>The Medicago genome provides insight into the evolution of rhizobial symbioses.</title>
        <authorList>
            <person name="Young N.D."/>
            <person name="Debelle F."/>
            <person name="Oldroyd G.E."/>
            <person name="Geurts R."/>
            <person name="Cannon S.B."/>
            <person name="Udvardi M.K."/>
            <person name="Benedito V.A."/>
            <person name="Mayer K.F."/>
            <person name="Gouzy J."/>
            <person name="Schoof H."/>
            <person name="Van de Peer Y."/>
            <person name="Proost S."/>
            <person name="Cook D.R."/>
            <person name="Meyers B.C."/>
            <person name="Spannagl M."/>
            <person name="Cheung F."/>
            <person name="De Mita S."/>
            <person name="Krishnakumar V."/>
            <person name="Gundlach H."/>
            <person name="Zhou S."/>
            <person name="Mudge J."/>
            <person name="Bharti A.K."/>
            <person name="Murray J.D."/>
            <person name="Naoumkina M.A."/>
            <person name="Rosen B."/>
            <person name="Silverstein K.A."/>
            <person name="Tang H."/>
            <person name="Rombauts S."/>
            <person name="Zhao P.X."/>
            <person name="Zhou P."/>
            <person name="Barbe V."/>
            <person name="Bardou P."/>
            <person name="Bechner M."/>
            <person name="Bellec A."/>
            <person name="Berger A."/>
            <person name="Berges H."/>
            <person name="Bidwell S."/>
            <person name="Bisseling T."/>
            <person name="Choisne N."/>
            <person name="Couloux A."/>
            <person name="Denny R."/>
            <person name="Deshpande S."/>
            <person name="Dai X."/>
            <person name="Doyle J.J."/>
            <person name="Dudez A.M."/>
            <person name="Farmer A.D."/>
            <person name="Fouteau S."/>
            <person name="Franken C."/>
            <person name="Gibelin C."/>
            <person name="Gish J."/>
            <person name="Goldstein S."/>
            <person name="Gonzalez A.J."/>
            <person name="Green P.J."/>
            <person name="Hallab A."/>
            <person name="Hartog M."/>
            <person name="Hua A."/>
            <person name="Humphray S.J."/>
            <person name="Jeong D.H."/>
            <person name="Jing Y."/>
            <person name="Jocker A."/>
            <person name="Kenton S.M."/>
            <person name="Kim D.J."/>
            <person name="Klee K."/>
            <person name="Lai H."/>
            <person name="Lang C."/>
            <person name="Lin S."/>
            <person name="Macmil S.L."/>
            <person name="Magdelenat G."/>
            <person name="Matthews L."/>
            <person name="McCorrison J."/>
            <person name="Monaghan E.L."/>
            <person name="Mun J.H."/>
            <person name="Najar F.Z."/>
            <person name="Nicholson C."/>
            <person name="Noirot C."/>
            <person name="O'Bleness M."/>
            <person name="Paule C.R."/>
            <person name="Poulain J."/>
            <person name="Prion F."/>
            <person name="Qin B."/>
            <person name="Qu C."/>
            <person name="Retzel E.F."/>
            <person name="Riddle C."/>
            <person name="Sallet E."/>
            <person name="Samain S."/>
            <person name="Samson N."/>
            <person name="Sanders I."/>
            <person name="Saurat O."/>
            <person name="Scarpelli C."/>
            <person name="Schiex T."/>
            <person name="Segurens B."/>
            <person name="Severin A.J."/>
            <person name="Sherrier D.J."/>
            <person name="Shi R."/>
            <person name="Sims S."/>
            <person name="Singer S.R."/>
            <person name="Sinharoy S."/>
            <person name="Sterck L."/>
            <person name="Viollet A."/>
            <person name="Wang B.B."/>
            <person name="Wang K."/>
            <person name="Wang M."/>
            <person name="Wang X."/>
            <person name="Warfsmann J."/>
            <person name="Weissenbach J."/>
            <person name="White D.D."/>
            <person name="White J.D."/>
            <person name="Wiley G.B."/>
            <person name="Wincker P."/>
            <person name="Xing Y."/>
            <person name="Yang L."/>
            <person name="Yao Z."/>
            <person name="Ying F."/>
            <person name="Zhai J."/>
            <person name="Zhou L."/>
            <person name="Zuber A."/>
            <person name="Denarie J."/>
            <person name="Dixon R.A."/>
            <person name="May G.D."/>
            <person name="Schwartz D.C."/>
            <person name="Rogers J."/>
            <person name="Quetier F."/>
            <person name="Town C.D."/>
            <person name="Roe B.A."/>
        </authorList>
    </citation>
    <scope>NUCLEOTIDE SEQUENCE [LARGE SCALE GENOMIC DNA]</scope>
    <source>
        <strain evidence="3">A17</strain>
        <strain evidence="4 5">cv. Jemalong A17</strain>
    </source>
</reference>
<keyword evidence="5" id="KW-1185">Reference proteome</keyword>
<accession>A0A072UWC7</accession>
<evidence type="ECO:0000259" key="2">
    <source>
        <dbReference type="Pfam" id="PF24924"/>
    </source>
</evidence>
<dbReference type="Pfam" id="PF24924">
    <property type="entry name" value="DUF7745"/>
    <property type="match status" value="1"/>
</dbReference>
<keyword evidence="1" id="KW-0175">Coiled coil</keyword>
<dbReference type="AlphaFoldDB" id="A0A072UWC7"/>
<reference evidence="4" key="3">
    <citation type="submission" date="2015-04" db="UniProtKB">
        <authorList>
            <consortium name="EnsemblPlants"/>
        </authorList>
    </citation>
    <scope>IDENTIFICATION</scope>
    <source>
        <strain evidence="4">cv. Jemalong A17</strain>
    </source>
</reference>
<dbReference type="EMBL" id="CM001219">
    <property type="protein sequence ID" value="KEH33741.1"/>
    <property type="molecule type" value="Genomic_DNA"/>
</dbReference>